<protein>
    <recommendedName>
        <fullName evidence="8">Chitin-binding type-2 domain-containing protein</fullName>
    </recommendedName>
</protein>
<dbReference type="Proteomes" id="UP001562425">
    <property type="component" value="Unassembled WGS sequence"/>
</dbReference>
<dbReference type="SMART" id="SM00494">
    <property type="entry name" value="ChtBD2"/>
    <property type="match status" value="6"/>
</dbReference>
<sequence length="473" mass="52667">MGKIFQLLASIWLINYAHAELPEVIDCFSTLVDTWELRPHPADCNAYISCMNNIGVVFRCPAGLFYDAFRVICDVPENVSCMAPPTTTTTTTTEDDTTPAPVEPANPCNSLSEEGGEVPHSKQCGWFVNCVDQSEGLTSFCPENLHFNALMQVCDIPERAQCLLKVCDDQPDGLLASKNSCKQYIECRSSKATLRSCRESEVFDEPTQMCVREDDANRCQPQLIPPVPLEVRNACTTEVRSQMIGHPEYCDVYYRACLVAYANSSEPPRTVECVSEQVDVWEFRPYPADCNLYIICMNGVGIVLQCPDELYFDPESELCDLPENVDCVAVTDSPPETEEPPTPPPTEEPGCNDRCVLQSSIWGGEVPDANDCTRFVNCMDNCRGATLTCPVGLYFNHLLSHPLQSQSIPDAPKEVQEKCDSQGSKFIRHPERCNVFYRCAKGQLFGRMCQQGLLFDETVGLCNLAEEVDCVEV</sequence>
<feature type="chain" id="PRO_5044745314" description="Chitin-binding type-2 domain-containing protein" evidence="7">
    <location>
        <begin position="20"/>
        <end position="473"/>
    </location>
</feature>
<evidence type="ECO:0000259" key="8">
    <source>
        <dbReference type="PROSITE" id="PS50940"/>
    </source>
</evidence>
<proteinExistence type="predicted"/>
<reference evidence="9 10" key="1">
    <citation type="submission" date="2024-05" db="EMBL/GenBank/DDBJ databases">
        <title>Culex pipiens pipiens assembly and annotation.</title>
        <authorList>
            <person name="Alout H."/>
            <person name="Durand T."/>
        </authorList>
    </citation>
    <scope>NUCLEOTIDE SEQUENCE [LARGE SCALE GENOMIC DNA]</scope>
    <source>
        <strain evidence="9">HA-2024</strain>
        <tissue evidence="9">Whole body</tissue>
    </source>
</reference>
<keyword evidence="4" id="KW-1015">Disulfide bond</keyword>
<feature type="region of interest" description="Disordered" evidence="6">
    <location>
        <begin position="331"/>
        <end position="351"/>
    </location>
</feature>
<dbReference type="Gene3D" id="2.170.140.10">
    <property type="entry name" value="Chitin binding domain"/>
    <property type="match status" value="6"/>
</dbReference>
<evidence type="ECO:0000256" key="1">
    <source>
        <dbReference type="ARBA" id="ARBA00022669"/>
    </source>
</evidence>
<dbReference type="Pfam" id="PF01607">
    <property type="entry name" value="CBM_14"/>
    <property type="match status" value="6"/>
</dbReference>
<evidence type="ECO:0000256" key="2">
    <source>
        <dbReference type="ARBA" id="ARBA00022729"/>
    </source>
</evidence>
<evidence type="ECO:0000256" key="7">
    <source>
        <dbReference type="SAM" id="SignalP"/>
    </source>
</evidence>
<dbReference type="SUPFAM" id="SSF57625">
    <property type="entry name" value="Invertebrate chitin-binding proteins"/>
    <property type="match status" value="6"/>
</dbReference>
<dbReference type="InterPro" id="IPR002557">
    <property type="entry name" value="Chitin-bd_dom"/>
</dbReference>
<keyword evidence="1" id="KW-0147">Chitin-binding</keyword>
<evidence type="ECO:0000313" key="9">
    <source>
        <dbReference type="EMBL" id="KAL1403849.1"/>
    </source>
</evidence>
<keyword evidence="5" id="KW-0325">Glycoprotein</keyword>
<accession>A0ABD1DWK1</accession>
<evidence type="ECO:0000256" key="4">
    <source>
        <dbReference type="ARBA" id="ARBA00023157"/>
    </source>
</evidence>
<evidence type="ECO:0000256" key="5">
    <source>
        <dbReference type="ARBA" id="ARBA00023180"/>
    </source>
</evidence>
<feature type="domain" description="Chitin-binding type-2" evidence="8">
    <location>
        <begin position="416"/>
        <end position="472"/>
    </location>
</feature>
<organism evidence="9 10">
    <name type="scientific">Culex pipiens pipiens</name>
    <name type="common">Northern house mosquito</name>
    <dbReference type="NCBI Taxonomy" id="38569"/>
    <lineage>
        <taxon>Eukaryota</taxon>
        <taxon>Metazoa</taxon>
        <taxon>Ecdysozoa</taxon>
        <taxon>Arthropoda</taxon>
        <taxon>Hexapoda</taxon>
        <taxon>Insecta</taxon>
        <taxon>Pterygota</taxon>
        <taxon>Neoptera</taxon>
        <taxon>Endopterygota</taxon>
        <taxon>Diptera</taxon>
        <taxon>Nematocera</taxon>
        <taxon>Culicoidea</taxon>
        <taxon>Culicidae</taxon>
        <taxon>Culicinae</taxon>
        <taxon>Culicini</taxon>
        <taxon>Culex</taxon>
        <taxon>Culex</taxon>
    </lineage>
</organism>
<feature type="domain" description="Chitin-binding type-2" evidence="8">
    <location>
        <begin position="352"/>
        <end position="396"/>
    </location>
</feature>
<keyword evidence="10" id="KW-1185">Reference proteome</keyword>
<feature type="domain" description="Chitin-binding type-2" evidence="8">
    <location>
        <begin position="164"/>
        <end position="221"/>
    </location>
</feature>
<evidence type="ECO:0000313" key="10">
    <source>
        <dbReference type="Proteomes" id="UP001562425"/>
    </source>
</evidence>
<comment type="caution">
    <text evidence="9">The sequence shown here is derived from an EMBL/GenBank/DDBJ whole genome shotgun (WGS) entry which is preliminary data.</text>
</comment>
<dbReference type="InterPro" id="IPR051940">
    <property type="entry name" value="Chitin_bind-dev_reg"/>
</dbReference>
<gene>
    <name evidence="9" type="ORF">pipiens_005543</name>
</gene>
<dbReference type="PROSITE" id="PS50940">
    <property type="entry name" value="CHIT_BIND_II"/>
    <property type="match status" value="6"/>
</dbReference>
<dbReference type="EMBL" id="JBEHCU010001084">
    <property type="protein sequence ID" value="KAL1403849.1"/>
    <property type="molecule type" value="Genomic_DNA"/>
</dbReference>
<dbReference type="InterPro" id="IPR036508">
    <property type="entry name" value="Chitin-bd_dom_sf"/>
</dbReference>
<keyword evidence="2 7" id="KW-0732">Signal</keyword>
<keyword evidence="3" id="KW-0677">Repeat</keyword>
<feature type="domain" description="Chitin-binding type-2" evidence="8">
    <location>
        <begin position="24"/>
        <end position="83"/>
    </location>
</feature>
<feature type="domain" description="Chitin-binding type-2" evidence="8">
    <location>
        <begin position="270"/>
        <end position="329"/>
    </location>
</feature>
<evidence type="ECO:0000256" key="3">
    <source>
        <dbReference type="ARBA" id="ARBA00022737"/>
    </source>
</evidence>
<dbReference type="PANTHER" id="PTHR23301:SF0">
    <property type="entry name" value="CHITIN-BINDING TYPE-2 DOMAIN-CONTAINING PROTEIN-RELATED"/>
    <property type="match status" value="1"/>
</dbReference>
<dbReference type="GO" id="GO:0008061">
    <property type="term" value="F:chitin binding"/>
    <property type="evidence" value="ECO:0007669"/>
    <property type="project" value="UniProtKB-KW"/>
</dbReference>
<evidence type="ECO:0000256" key="6">
    <source>
        <dbReference type="SAM" id="MobiDB-lite"/>
    </source>
</evidence>
<dbReference type="AlphaFoldDB" id="A0ABD1DWK1"/>
<name>A0ABD1DWK1_CULPP</name>
<feature type="domain" description="Chitin-binding type-2" evidence="8">
    <location>
        <begin position="105"/>
        <end position="162"/>
    </location>
</feature>
<dbReference type="PANTHER" id="PTHR23301">
    <property type="entry name" value="CHITIN BINDING PERITROPHIN-A"/>
    <property type="match status" value="1"/>
</dbReference>
<feature type="signal peptide" evidence="7">
    <location>
        <begin position="1"/>
        <end position="19"/>
    </location>
</feature>